<dbReference type="Pfam" id="PF01400">
    <property type="entry name" value="Astacin"/>
    <property type="match status" value="1"/>
</dbReference>
<feature type="binding site" evidence="2">
    <location>
        <position position="134"/>
    </location>
    <ligand>
        <name>Zn(2+)</name>
        <dbReference type="ChEBI" id="CHEBI:29105"/>
        <note>catalytic</note>
    </ligand>
</feature>
<dbReference type="InterPro" id="IPR001024">
    <property type="entry name" value="PLAT/LH2_dom"/>
</dbReference>
<feature type="domain" description="PLAT" evidence="4">
    <location>
        <begin position="233"/>
        <end position="328"/>
    </location>
</feature>
<dbReference type="PANTHER" id="PTHR10127:SF901">
    <property type="entry name" value="METALLOENDOPEPTIDASE"/>
    <property type="match status" value="1"/>
</dbReference>
<dbReference type="CDD" id="cd04280">
    <property type="entry name" value="ZnMc_astacin_like"/>
    <property type="match status" value="1"/>
</dbReference>
<dbReference type="Proteomes" id="UP000225706">
    <property type="component" value="Unassembled WGS sequence"/>
</dbReference>
<evidence type="ECO:0000256" key="1">
    <source>
        <dbReference type="PROSITE-ProRule" id="PRU00152"/>
    </source>
</evidence>
<dbReference type="AlphaFoldDB" id="A0A2B4RM75"/>
<evidence type="ECO:0000259" key="4">
    <source>
        <dbReference type="PROSITE" id="PS50095"/>
    </source>
</evidence>
<dbReference type="PROSITE" id="PS51864">
    <property type="entry name" value="ASTACIN"/>
    <property type="match status" value="1"/>
</dbReference>
<comment type="caution">
    <text evidence="6">The sequence shown here is derived from an EMBL/GenBank/DDBJ whole genome shotgun (WGS) entry which is preliminary data.</text>
</comment>
<dbReference type="GO" id="GO:0004222">
    <property type="term" value="F:metalloendopeptidase activity"/>
    <property type="evidence" value="ECO:0007669"/>
    <property type="project" value="UniProtKB-UniRule"/>
</dbReference>
<evidence type="ECO:0000256" key="3">
    <source>
        <dbReference type="RuleBase" id="RU361183"/>
    </source>
</evidence>
<gene>
    <name evidence="6" type="primary">ASTL</name>
    <name evidence="6" type="ORF">AWC38_SpisGene16898</name>
</gene>
<feature type="active site" evidence="2">
    <location>
        <position position="125"/>
    </location>
</feature>
<dbReference type="SUPFAM" id="SSF55486">
    <property type="entry name" value="Metalloproteases ('zincins'), catalytic domain"/>
    <property type="match status" value="1"/>
</dbReference>
<dbReference type="PANTHER" id="PTHR10127">
    <property type="entry name" value="DISCOIDIN, CUB, EGF, LAMININ , AND ZINC METALLOPROTEASE DOMAIN CONTAINING"/>
    <property type="match status" value="1"/>
</dbReference>
<dbReference type="PRINTS" id="PR00480">
    <property type="entry name" value="ASTACIN"/>
</dbReference>
<dbReference type="PROSITE" id="PS50095">
    <property type="entry name" value="PLAT"/>
    <property type="match status" value="1"/>
</dbReference>
<dbReference type="InterPro" id="IPR036392">
    <property type="entry name" value="PLAT/LH2_dom_sf"/>
</dbReference>
<dbReference type="SUPFAM" id="SSF49723">
    <property type="entry name" value="Lipase/lipooxygenase domain (PLAT/LH2 domain)"/>
    <property type="match status" value="1"/>
</dbReference>
<comment type="cofactor">
    <cofactor evidence="2 3">
        <name>Zn(2+)</name>
        <dbReference type="ChEBI" id="CHEBI:29105"/>
    </cofactor>
    <text evidence="2 3">Binds 1 zinc ion per subunit.</text>
</comment>
<proteinExistence type="predicted"/>
<dbReference type="GO" id="GO:0008270">
    <property type="term" value="F:zinc ion binding"/>
    <property type="evidence" value="ECO:0007669"/>
    <property type="project" value="UniProtKB-UniRule"/>
</dbReference>
<name>A0A2B4RM75_STYPI</name>
<dbReference type="EMBL" id="LSMT01000396">
    <property type="protein sequence ID" value="PFX18711.1"/>
    <property type="molecule type" value="Genomic_DNA"/>
</dbReference>
<keyword evidence="2 3" id="KW-0862">Zinc</keyword>
<protein>
    <recommendedName>
        <fullName evidence="3">Metalloendopeptidase</fullName>
        <ecNumber evidence="3">3.4.24.-</ecNumber>
    </recommendedName>
</protein>
<comment type="caution">
    <text evidence="1">Lacks conserved residue(s) required for the propagation of feature annotation.</text>
</comment>
<dbReference type="SMART" id="SM00235">
    <property type="entry name" value="ZnMc"/>
    <property type="match status" value="1"/>
</dbReference>
<dbReference type="InterPro" id="IPR001506">
    <property type="entry name" value="Peptidase_M12A"/>
</dbReference>
<feature type="binding site" evidence="2">
    <location>
        <position position="124"/>
    </location>
    <ligand>
        <name>Zn(2+)</name>
        <dbReference type="ChEBI" id="CHEBI:29105"/>
        <note>catalytic</note>
    </ligand>
</feature>
<keyword evidence="2 3" id="KW-0378">Hydrolase</keyword>
<dbReference type="EC" id="3.4.24.-" evidence="3"/>
<evidence type="ECO:0000259" key="5">
    <source>
        <dbReference type="PROSITE" id="PS51864"/>
    </source>
</evidence>
<sequence>MYVPPSPPKDAKEWLIEDNRALSKRGAVRSSKYRWPTSTDREDGKTVVKIPYVVQVAKTELQRAFQDLHQATCVKFQARHGESDYVSFQPAVDYQICFSKIGKHKGKQEVTLGIGCEYKGTILHEIVHLLGFYHEHNRKDRDSYLKIYEENLDPAVKDEVLKKTDMDNLGFTYDFKSIMQYSKTAFAKTSGLVTMEARSDPDMELGNENAFSAADIMKINKFYNCPQKNDLYKNMEVMVQTGDGYLDGTDAFLYLELIGDKRSSGESSVAKGSYYDDFERDAKENYYVAFKDVGTIRQLKITVKDGDKTYTFGEKNVYPSQTVTINAS</sequence>
<reference evidence="7" key="1">
    <citation type="journal article" date="2017" name="bioRxiv">
        <title>Comparative analysis of the genomes of Stylophora pistillata and Acropora digitifera provides evidence for extensive differences between species of corals.</title>
        <authorList>
            <person name="Voolstra C.R."/>
            <person name="Li Y."/>
            <person name="Liew Y.J."/>
            <person name="Baumgarten S."/>
            <person name="Zoccola D."/>
            <person name="Flot J.-F."/>
            <person name="Tambutte S."/>
            <person name="Allemand D."/>
            <person name="Aranda M."/>
        </authorList>
    </citation>
    <scope>NUCLEOTIDE SEQUENCE [LARGE SCALE GENOMIC DNA]</scope>
</reference>
<accession>A0A2B4RM75</accession>
<evidence type="ECO:0000256" key="2">
    <source>
        <dbReference type="PROSITE-ProRule" id="PRU01211"/>
    </source>
</evidence>
<feature type="domain" description="Peptidase M12A" evidence="5">
    <location>
        <begin position="26"/>
        <end position="226"/>
    </location>
</feature>
<keyword evidence="2 3" id="KW-0479">Metal-binding</keyword>
<dbReference type="InterPro" id="IPR024079">
    <property type="entry name" value="MetalloPept_cat_dom_sf"/>
</dbReference>
<dbReference type="Gene3D" id="2.60.60.20">
    <property type="entry name" value="PLAT/LH2 domain"/>
    <property type="match status" value="1"/>
</dbReference>
<keyword evidence="7" id="KW-1185">Reference proteome</keyword>
<dbReference type="GO" id="GO:0006508">
    <property type="term" value="P:proteolysis"/>
    <property type="evidence" value="ECO:0007669"/>
    <property type="project" value="UniProtKB-KW"/>
</dbReference>
<feature type="binding site" evidence="2">
    <location>
        <position position="128"/>
    </location>
    <ligand>
        <name>Zn(2+)</name>
        <dbReference type="ChEBI" id="CHEBI:29105"/>
        <note>catalytic</note>
    </ligand>
</feature>
<dbReference type="STRING" id="50429.A0A2B4RM75"/>
<evidence type="ECO:0000313" key="6">
    <source>
        <dbReference type="EMBL" id="PFX18711.1"/>
    </source>
</evidence>
<dbReference type="OrthoDB" id="5982458at2759"/>
<organism evidence="6 7">
    <name type="scientific">Stylophora pistillata</name>
    <name type="common">Smooth cauliflower coral</name>
    <dbReference type="NCBI Taxonomy" id="50429"/>
    <lineage>
        <taxon>Eukaryota</taxon>
        <taxon>Metazoa</taxon>
        <taxon>Cnidaria</taxon>
        <taxon>Anthozoa</taxon>
        <taxon>Hexacorallia</taxon>
        <taxon>Scleractinia</taxon>
        <taxon>Astrocoeniina</taxon>
        <taxon>Pocilloporidae</taxon>
        <taxon>Stylophora</taxon>
    </lineage>
</organism>
<keyword evidence="2 3" id="KW-0645">Protease</keyword>
<dbReference type="Gene3D" id="3.40.390.10">
    <property type="entry name" value="Collagenase (Catalytic Domain)"/>
    <property type="match status" value="1"/>
</dbReference>
<dbReference type="InterPro" id="IPR034035">
    <property type="entry name" value="Astacin-like_dom"/>
</dbReference>
<dbReference type="InterPro" id="IPR006026">
    <property type="entry name" value="Peptidase_Metallo"/>
</dbReference>
<evidence type="ECO:0000313" key="7">
    <source>
        <dbReference type="Proteomes" id="UP000225706"/>
    </source>
</evidence>
<keyword evidence="2 3" id="KW-0482">Metalloprotease</keyword>